<dbReference type="InterPro" id="IPR026960">
    <property type="entry name" value="RVT-Znf"/>
</dbReference>
<dbReference type="EMBL" id="JAATIQ010000281">
    <property type="protein sequence ID" value="KAF4364566.1"/>
    <property type="molecule type" value="Genomic_DNA"/>
</dbReference>
<proteinExistence type="predicted"/>
<evidence type="ECO:0000256" key="1">
    <source>
        <dbReference type="SAM" id="MobiDB-lite"/>
    </source>
</evidence>
<dbReference type="Pfam" id="PF13966">
    <property type="entry name" value="zf-RVT"/>
    <property type="match status" value="1"/>
</dbReference>
<feature type="region of interest" description="Disordered" evidence="1">
    <location>
        <begin position="1"/>
        <end position="22"/>
    </location>
</feature>
<feature type="domain" description="Reverse transcriptase zinc-binding" evidence="2">
    <location>
        <begin position="202"/>
        <end position="292"/>
    </location>
</feature>
<evidence type="ECO:0000313" key="3">
    <source>
        <dbReference type="EMBL" id="KAF4364566.1"/>
    </source>
</evidence>
<dbReference type="Proteomes" id="UP000583929">
    <property type="component" value="Unassembled WGS sequence"/>
</dbReference>
<gene>
    <name evidence="3" type="ORF">G4B88_012148</name>
</gene>
<sequence length="694" mass="77898">MRIEMRSERRKKAQTQRRQSTFGAQWLRSGAVVRETPGSSSAQGVNSCPRSVEIIGDLIGKNHGNDKLNDIVPRDGRNISKMTQGIIEEDLTLNVNSNGNFFDSTITTMIDSKRRRPDSTLGNFGGPHPWLPIVDRATPIPVVPGLEHFTVNSLFQVNNRSWDVDVVRDLFSPEDASIILGIPLSSVDADTWYWVAEKNGFYSVRGAYHLLQTLKHPPGLSEPNVSWKILWSLKAPPKAKDLVWRAASNCLATKVNLCIKKVLVENTCPMCGVFAETELHILVSCNFAWACWEFAVISDNSKKNLEETVNSKNMLTMVVESDKEKWECTEPRVTVGKLSFVGFSFNDEILFQQVLKRMPWTFKVVLTENNARRLTSLVRQIQVLNWASPTRMLMKREVKVNLFIPIMKLVFVKKHLSVDGKKCWVKFKFNFLPMICYRCGWWGHEEGGCEQEMVVVKEVKGKIVPLYGDWLKTDNPRKGCFDEGGRKYLNVRVVADSHHFANRVVVSNGEQQSVRMGGGIGGSKQLWWEGIGDRGDLEMSDGPIGQVHVMMGQSCEMTQQNLTLGNTTEIGVYSKTLGQHIKVMDKLVMGLASSSGATIINCNLDWTSRNGLWVGFEKCSKDDFAFDIEAAIIVDSCNSRNFIGNVAAKLQIQKESFKIKAQRLGIMSISEGMSRLEKGTGIDDYVISGEFSFA</sequence>
<organism evidence="3 4">
    <name type="scientific">Cannabis sativa</name>
    <name type="common">Hemp</name>
    <name type="synonym">Marijuana</name>
    <dbReference type="NCBI Taxonomy" id="3483"/>
    <lineage>
        <taxon>Eukaryota</taxon>
        <taxon>Viridiplantae</taxon>
        <taxon>Streptophyta</taxon>
        <taxon>Embryophyta</taxon>
        <taxon>Tracheophyta</taxon>
        <taxon>Spermatophyta</taxon>
        <taxon>Magnoliopsida</taxon>
        <taxon>eudicotyledons</taxon>
        <taxon>Gunneridae</taxon>
        <taxon>Pentapetalae</taxon>
        <taxon>rosids</taxon>
        <taxon>fabids</taxon>
        <taxon>Rosales</taxon>
        <taxon>Cannabaceae</taxon>
        <taxon>Cannabis</taxon>
    </lineage>
</organism>
<keyword evidence="4" id="KW-1185">Reference proteome</keyword>
<evidence type="ECO:0000259" key="2">
    <source>
        <dbReference type="Pfam" id="PF13966"/>
    </source>
</evidence>
<accession>A0A7J6F1Q5</accession>
<reference evidence="3 4" key="1">
    <citation type="journal article" date="2020" name="bioRxiv">
        <title>Sequence and annotation of 42 cannabis genomes reveals extensive copy number variation in cannabinoid synthesis and pathogen resistance genes.</title>
        <authorList>
            <person name="Mckernan K.J."/>
            <person name="Helbert Y."/>
            <person name="Kane L.T."/>
            <person name="Ebling H."/>
            <person name="Zhang L."/>
            <person name="Liu B."/>
            <person name="Eaton Z."/>
            <person name="Mclaughlin S."/>
            <person name="Kingan S."/>
            <person name="Baybayan P."/>
            <person name="Concepcion G."/>
            <person name="Jordan M."/>
            <person name="Riva A."/>
            <person name="Barbazuk W."/>
            <person name="Harkins T."/>
        </authorList>
    </citation>
    <scope>NUCLEOTIDE SEQUENCE [LARGE SCALE GENOMIC DNA]</scope>
    <source>
        <strain evidence="4">cv. Jamaican Lion 4</strain>
        <tissue evidence="3">Leaf</tissue>
    </source>
</reference>
<name>A0A7J6F1Q5_CANSA</name>
<comment type="caution">
    <text evidence="3">The sequence shown here is derived from an EMBL/GenBank/DDBJ whole genome shotgun (WGS) entry which is preliminary data.</text>
</comment>
<dbReference type="AlphaFoldDB" id="A0A7J6F1Q5"/>
<protein>
    <recommendedName>
        <fullName evidence="2">Reverse transcriptase zinc-binding domain-containing protein</fullName>
    </recommendedName>
</protein>
<evidence type="ECO:0000313" key="4">
    <source>
        <dbReference type="Proteomes" id="UP000583929"/>
    </source>
</evidence>